<dbReference type="GO" id="GO:0032991">
    <property type="term" value="C:protein-containing complex"/>
    <property type="evidence" value="ECO:0007669"/>
    <property type="project" value="UniProtKB-ARBA"/>
</dbReference>
<name>A0AA39GQI3_SARSR</name>
<keyword evidence="7" id="KW-1185">Reference proteome</keyword>
<dbReference type="GO" id="GO:0000323">
    <property type="term" value="C:lytic vacuole"/>
    <property type="evidence" value="ECO:0007669"/>
    <property type="project" value="TreeGrafter"/>
</dbReference>
<feature type="coiled-coil region" evidence="4">
    <location>
        <begin position="295"/>
        <end position="357"/>
    </location>
</feature>
<feature type="region of interest" description="Disordered" evidence="5">
    <location>
        <begin position="574"/>
        <end position="593"/>
    </location>
</feature>
<evidence type="ECO:0000256" key="3">
    <source>
        <dbReference type="ARBA" id="ARBA00023054"/>
    </source>
</evidence>
<evidence type="ECO:0000313" key="7">
    <source>
        <dbReference type="Proteomes" id="UP001175261"/>
    </source>
</evidence>
<dbReference type="InterPro" id="IPR018791">
    <property type="entry name" value="UV_resistance/autophagy_Atg14"/>
</dbReference>
<reference evidence="6" key="1">
    <citation type="submission" date="2022-10" db="EMBL/GenBank/DDBJ databases">
        <title>Determination and structural analysis of whole genome sequence of Sarocladium strictum F4-1.</title>
        <authorList>
            <person name="Hu L."/>
            <person name="Jiang Y."/>
        </authorList>
    </citation>
    <scope>NUCLEOTIDE SEQUENCE</scope>
    <source>
        <strain evidence="6">F4-1</strain>
    </source>
</reference>
<feature type="compositionally biased region" description="Basic and acidic residues" evidence="5">
    <location>
        <begin position="574"/>
        <end position="587"/>
    </location>
</feature>
<dbReference type="GO" id="GO:0005768">
    <property type="term" value="C:endosome"/>
    <property type="evidence" value="ECO:0007669"/>
    <property type="project" value="TreeGrafter"/>
</dbReference>
<dbReference type="AlphaFoldDB" id="A0AA39GQI3"/>
<dbReference type="Proteomes" id="UP001175261">
    <property type="component" value="Unassembled WGS sequence"/>
</dbReference>
<dbReference type="Pfam" id="PF10186">
    <property type="entry name" value="ATG14"/>
    <property type="match status" value="1"/>
</dbReference>
<evidence type="ECO:0000256" key="2">
    <source>
        <dbReference type="ARBA" id="ARBA00013807"/>
    </source>
</evidence>
<gene>
    <name evidence="6" type="ORF">NLU13_1194</name>
</gene>
<sequence>MSTFSEPQRPRLLPQNRKLRHLKGLSLRNLSFAPSRLQTADDAGIINASPKKLEALRESATQLHPSRSSDNLRSGSAGIVTPTRAATRPQLRPRKTSLSLAQANPSTRQKKLETLVDGVVGDVFFSLHVPGEEGPIYISEVRERSANFNFHFFDLGGQARTISRSCCLSIRVWARRPKTDSWIYLVDEAVDLRRLNFIGTLNDRKFPNNALIFHLEDGIYSLDFPNRVSEPKQAQPTATSSYKAIMKLANLQSSIDDAMETQQKIMAQINELLGQQPIDESKVAEEEVVLAGKLVATQQRANKLAQKRRDELRESLRSRRATMADGRRLRTETERTMAEQQKQVEASRTKLETTEKAIRGQRRRICSDLSNIFPITPIPNAPPLSFHICNIPLPNSVYDASTAKSLSEDVLSAGLGIVALLTRHLQFYLSRPLPYPLVPYGSRSSATDEISQLDDKQAPRREFPLFLPRGGSTTSQWRFEYAWFLLNKDIEALCASQGLKVVDIRHSLPNLKYLLYVCSAGTEDVPERKKGGVRGLWLGRLKGRGALGDDGTASVDESRRGSIDSAFTENHTETLRDALKSGDKGGREEEDGMGLVFDTKFTLRTKGLRENVGK</sequence>
<evidence type="ECO:0000313" key="6">
    <source>
        <dbReference type="EMBL" id="KAK0391695.1"/>
    </source>
</evidence>
<proteinExistence type="inferred from homology"/>
<evidence type="ECO:0000256" key="5">
    <source>
        <dbReference type="SAM" id="MobiDB-lite"/>
    </source>
</evidence>
<evidence type="ECO:0000256" key="1">
    <source>
        <dbReference type="ARBA" id="ARBA00009574"/>
    </source>
</evidence>
<comment type="caution">
    <text evidence="6">The sequence shown here is derived from an EMBL/GenBank/DDBJ whole genome shotgun (WGS) entry which is preliminary data.</text>
</comment>
<accession>A0AA39GQI3</accession>
<organism evidence="6 7">
    <name type="scientific">Sarocladium strictum</name>
    <name type="common">Black bundle disease fungus</name>
    <name type="synonym">Acremonium strictum</name>
    <dbReference type="NCBI Taxonomy" id="5046"/>
    <lineage>
        <taxon>Eukaryota</taxon>
        <taxon>Fungi</taxon>
        <taxon>Dikarya</taxon>
        <taxon>Ascomycota</taxon>
        <taxon>Pezizomycotina</taxon>
        <taxon>Sordariomycetes</taxon>
        <taxon>Hypocreomycetidae</taxon>
        <taxon>Hypocreales</taxon>
        <taxon>Sarocladiaceae</taxon>
        <taxon>Sarocladium</taxon>
    </lineage>
</organism>
<comment type="similarity">
    <text evidence="1">Belongs to the ATG14 family.</text>
</comment>
<dbReference type="GO" id="GO:0035493">
    <property type="term" value="P:SNARE complex assembly"/>
    <property type="evidence" value="ECO:0007669"/>
    <property type="project" value="TreeGrafter"/>
</dbReference>
<keyword evidence="3 4" id="KW-0175">Coiled coil</keyword>
<dbReference type="PANTHER" id="PTHR15157">
    <property type="entry name" value="UV RADIATION RESISTANCE-ASSOCIATED GENE PROTEIN"/>
    <property type="match status" value="1"/>
</dbReference>
<dbReference type="EMBL" id="JAPDFR010000001">
    <property type="protein sequence ID" value="KAK0391695.1"/>
    <property type="molecule type" value="Genomic_DNA"/>
</dbReference>
<feature type="compositionally biased region" description="Polar residues" evidence="5">
    <location>
        <begin position="62"/>
        <end position="74"/>
    </location>
</feature>
<evidence type="ECO:0000256" key="4">
    <source>
        <dbReference type="SAM" id="Coils"/>
    </source>
</evidence>
<protein>
    <recommendedName>
        <fullName evidence="2">Autophagy-related protein 14</fullName>
    </recommendedName>
</protein>
<dbReference type="PANTHER" id="PTHR15157:SF5">
    <property type="entry name" value="UV RADIATION RESISTANCE-ASSOCIATED GENE PROTEIN"/>
    <property type="match status" value="1"/>
</dbReference>
<dbReference type="GO" id="GO:0000149">
    <property type="term" value="F:SNARE binding"/>
    <property type="evidence" value="ECO:0007669"/>
    <property type="project" value="TreeGrafter"/>
</dbReference>
<feature type="region of interest" description="Disordered" evidence="5">
    <location>
        <begin position="62"/>
        <end position="104"/>
    </location>
</feature>